<feature type="region of interest" description="Disordered" evidence="4">
    <location>
        <begin position="137"/>
        <end position="197"/>
    </location>
</feature>
<evidence type="ECO:0000256" key="1">
    <source>
        <dbReference type="ARBA" id="ARBA00022443"/>
    </source>
</evidence>
<reference evidence="6" key="1">
    <citation type="submission" date="2020-11" db="EMBL/GenBank/DDBJ databases">
        <title>Barnacle with a root-like body: structural and transcriptomic signatures of the interna, endoparasitic structure of the parasitic barnacle Sacculina yatsui.</title>
        <authorList>
            <person name="Wong Y.H."/>
            <person name="Okano K."/>
        </authorList>
    </citation>
    <scope>NUCLEOTIDE SEQUENCE</scope>
    <source>
        <tissue evidence="6">Endoparasitic structure interna</tissue>
    </source>
</reference>
<dbReference type="PANTHER" id="PTHR23065:SF11">
    <property type="entry name" value="SYNDAPIN, ISOFORM C"/>
    <property type="match status" value="1"/>
</dbReference>
<evidence type="ECO:0000259" key="5">
    <source>
        <dbReference type="PROSITE" id="PS50002"/>
    </source>
</evidence>
<name>A0A8K1RCH8_9CRUS</name>
<sequence length="252" mass="27914">MTAKNQEKFAGADSASEAGRKLAERVQKCSEETSRMRERYTGALQELSDMNPRYVEDMTDVFNKCQQREAERMLHLKQTLRCLHQCLDISSNAELPQIYGDMLAALELADHDKDLLWWSNTHGVNMSMNWPAFEDHNGSLKRGDTTEAGSKRGPVAGASGSGNSGPVSNGPADAAADGGEDWDDYSTELVDNGEPGVPVEALYDYDGVEDDELSFKKGDRFDKLEDEDEQGWCKGRMNGQVGLYPANYVKEV</sequence>
<dbReference type="GO" id="GO:0005886">
    <property type="term" value="C:plasma membrane"/>
    <property type="evidence" value="ECO:0007669"/>
    <property type="project" value="TreeGrafter"/>
</dbReference>
<dbReference type="FunFam" id="2.30.30.40:FF:000014">
    <property type="entry name" value="Kinase C and casein kinase substrate in neurons protein"/>
    <property type="match status" value="1"/>
</dbReference>
<dbReference type="PANTHER" id="PTHR23065">
    <property type="entry name" value="PROLINE-SERINE-THREONINE PHOSPHATASE INTERACTING PROTEIN 1"/>
    <property type="match status" value="1"/>
</dbReference>
<dbReference type="PRINTS" id="PR00452">
    <property type="entry name" value="SH3DOMAIN"/>
</dbReference>
<feature type="compositionally biased region" description="Low complexity" evidence="4">
    <location>
        <begin position="164"/>
        <end position="177"/>
    </location>
</feature>
<keyword evidence="2" id="KW-0175">Coiled coil</keyword>
<evidence type="ECO:0000256" key="4">
    <source>
        <dbReference type="SAM" id="MobiDB-lite"/>
    </source>
</evidence>
<dbReference type="AlphaFoldDB" id="A0A8K1RCH8"/>
<dbReference type="Gene3D" id="1.20.1270.60">
    <property type="entry name" value="Arfaptin homology (AH) domain/BAR domain"/>
    <property type="match status" value="1"/>
</dbReference>
<dbReference type="InterPro" id="IPR027267">
    <property type="entry name" value="AH/BAR_dom_sf"/>
</dbReference>
<dbReference type="GO" id="GO:0005543">
    <property type="term" value="F:phospholipid binding"/>
    <property type="evidence" value="ECO:0007669"/>
    <property type="project" value="TreeGrafter"/>
</dbReference>
<dbReference type="GO" id="GO:0007010">
    <property type="term" value="P:cytoskeleton organization"/>
    <property type="evidence" value="ECO:0007669"/>
    <property type="project" value="TreeGrafter"/>
</dbReference>
<evidence type="ECO:0000313" key="6">
    <source>
        <dbReference type="EMBL" id="UEK51594.1"/>
    </source>
</evidence>
<dbReference type="GO" id="GO:0030100">
    <property type="term" value="P:regulation of endocytosis"/>
    <property type="evidence" value="ECO:0007669"/>
    <property type="project" value="TreeGrafter"/>
</dbReference>
<evidence type="ECO:0000256" key="2">
    <source>
        <dbReference type="ARBA" id="ARBA00023054"/>
    </source>
</evidence>
<dbReference type="PROSITE" id="PS50002">
    <property type="entry name" value="SH3"/>
    <property type="match status" value="1"/>
</dbReference>
<keyword evidence="1 3" id="KW-0728">SH3 domain</keyword>
<dbReference type="InterPro" id="IPR001452">
    <property type="entry name" value="SH3_domain"/>
</dbReference>
<dbReference type="Pfam" id="PF00018">
    <property type="entry name" value="SH3_1"/>
    <property type="match status" value="1"/>
</dbReference>
<dbReference type="GO" id="GO:0005768">
    <property type="term" value="C:endosome"/>
    <property type="evidence" value="ECO:0007669"/>
    <property type="project" value="TreeGrafter"/>
</dbReference>
<organism evidence="6">
    <name type="scientific">Parasacculina yatsui</name>
    <dbReference type="NCBI Taxonomy" id="2836420"/>
    <lineage>
        <taxon>Eukaryota</taxon>
        <taxon>Metazoa</taxon>
        <taxon>Ecdysozoa</taxon>
        <taxon>Arthropoda</taxon>
        <taxon>Crustacea</taxon>
        <taxon>Multicrustacea</taxon>
        <taxon>Cirripedia</taxon>
        <taxon>Rhizocephala</taxon>
        <taxon>Polyascidae</taxon>
        <taxon>Parasacculina</taxon>
    </lineage>
</organism>
<proteinExistence type="evidence at transcript level"/>
<dbReference type="CDD" id="cd11843">
    <property type="entry name" value="SH3_PACSIN"/>
    <property type="match status" value="1"/>
</dbReference>
<accession>A0A8K1RCH8</accession>
<dbReference type="SUPFAM" id="SSF103657">
    <property type="entry name" value="BAR/IMD domain-like"/>
    <property type="match status" value="1"/>
</dbReference>
<dbReference type="SUPFAM" id="SSF50044">
    <property type="entry name" value="SH3-domain"/>
    <property type="match status" value="1"/>
</dbReference>
<protein>
    <submittedName>
        <fullName evidence="6">Syndapin-like protein 2</fullName>
    </submittedName>
</protein>
<dbReference type="EMBL" id="MW292198">
    <property type="protein sequence ID" value="UEK51594.1"/>
    <property type="molecule type" value="mRNA"/>
</dbReference>
<feature type="domain" description="SH3" evidence="5">
    <location>
        <begin position="194"/>
        <end position="252"/>
    </location>
</feature>
<dbReference type="InterPro" id="IPR036028">
    <property type="entry name" value="SH3-like_dom_sf"/>
</dbReference>
<feature type="compositionally biased region" description="Basic and acidic residues" evidence="4">
    <location>
        <begin position="18"/>
        <end position="34"/>
    </location>
</feature>
<dbReference type="Gene3D" id="2.30.30.40">
    <property type="entry name" value="SH3 Domains"/>
    <property type="match status" value="1"/>
</dbReference>
<evidence type="ECO:0000256" key="3">
    <source>
        <dbReference type="PROSITE-ProRule" id="PRU00192"/>
    </source>
</evidence>
<dbReference type="SMART" id="SM00326">
    <property type="entry name" value="SH3"/>
    <property type="match status" value="1"/>
</dbReference>
<dbReference type="GO" id="GO:0097320">
    <property type="term" value="P:plasma membrane tubulation"/>
    <property type="evidence" value="ECO:0007669"/>
    <property type="project" value="TreeGrafter"/>
</dbReference>
<feature type="region of interest" description="Disordered" evidence="4">
    <location>
        <begin position="1"/>
        <end position="34"/>
    </location>
</feature>